<sequence>MVNFCVHELIYGLIIMTGSMNFGYTVGFPSPLVPFFKDSWEISTLGTTWFNAILPLFAIVGPFITTWLLTFLPRRLVFCILQIASAVLYLIMLASSKKAFAVMIVMRALQGLVIGGVTSIAPTMLVEAAPAGLTGFFGNLNQIGCVIGIIIMYLQGNWTVNLSKNATKWWSLEITCAVLNFAGAALIWICPETGAVQKSDADNKEETKKESVFQKQYLGKLLVGIAMMFIQQFAGINAILTNLDENFKEVGAPLDSGIASTISVAAQFIAVFTSGLLVDWLGRRPLFCISTCGCGIMLIIFALNYNYGWADWLSIVVIFIYMFFFGAALGPIPWFVVPELFPDSVRSMGASMISMANQLFSFIVIFIFPWLKGKTDENGKRTSGIGLMWTSIIFAIIAILGAVFGFFYITEPDEKKEENLDWDENKQPKDDSEEKIEA</sequence>
<reference evidence="8" key="2">
    <citation type="journal article" date="2007" name="Science">
        <title>Draft genome sequence of the sexually transmitted pathogen Trichomonas vaginalis.</title>
        <authorList>
            <person name="Carlton J.M."/>
            <person name="Hirt R.P."/>
            <person name="Silva J.C."/>
            <person name="Delcher A.L."/>
            <person name="Schatz M."/>
            <person name="Zhao Q."/>
            <person name="Wortman J.R."/>
            <person name="Bidwell S.L."/>
            <person name="Alsmark U.C.M."/>
            <person name="Besteiro S."/>
            <person name="Sicheritz-Ponten T."/>
            <person name="Noel C.J."/>
            <person name="Dacks J.B."/>
            <person name="Foster P.G."/>
            <person name="Simillion C."/>
            <person name="Van de Peer Y."/>
            <person name="Miranda-Saavedra D."/>
            <person name="Barton G.J."/>
            <person name="Westrop G.D."/>
            <person name="Mueller S."/>
            <person name="Dessi D."/>
            <person name="Fiori P.L."/>
            <person name="Ren Q."/>
            <person name="Paulsen I."/>
            <person name="Zhang H."/>
            <person name="Bastida-Corcuera F.D."/>
            <person name="Simoes-Barbosa A."/>
            <person name="Brown M.T."/>
            <person name="Hayes R.D."/>
            <person name="Mukherjee M."/>
            <person name="Okumura C.Y."/>
            <person name="Schneider R."/>
            <person name="Smith A.J."/>
            <person name="Vanacova S."/>
            <person name="Villalvazo M."/>
            <person name="Haas B.J."/>
            <person name="Pertea M."/>
            <person name="Feldblyum T.V."/>
            <person name="Utterback T.R."/>
            <person name="Shu C.L."/>
            <person name="Osoegawa K."/>
            <person name="de Jong P.J."/>
            <person name="Hrdy I."/>
            <person name="Horvathova L."/>
            <person name="Zubacova Z."/>
            <person name="Dolezal P."/>
            <person name="Malik S.B."/>
            <person name="Logsdon J.M. Jr."/>
            <person name="Henze K."/>
            <person name="Gupta A."/>
            <person name="Wang C.C."/>
            <person name="Dunne R.L."/>
            <person name="Upcroft J.A."/>
            <person name="Upcroft P."/>
            <person name="White O."/>
            <person name="Salzberg S.L."/>
            <person name="Tang P."/>
            <person name="Chiu C.-H."/>
            <person name="Lee Y.-S."/>
            <person name="Embley T.M."/>
            <person name="Coombs G.H."/>
            <person name="Mottram J.C."/>
            <person name="Tachezy J."/>
            <person name="Fraser-Liggett C.M."/>
            <person name="Johnson P.J."/>
        </authorList>
    </citation>
    <scope>NUCLEOTIDE SEQUENCE [LARGE SCALE GENOMIC DNA]</scope>
    <source>
        <strain evidence="8">G3</strain>
    </source>
</reference>
<dbReference type="InterPro" id="IPR036259">
    <property type="entry name" value="MFS_trans_sf"/>
</dbReference>
<reference evidence="8" key="1">
    <citation type="submission" date="2006-10" db="EMBL/GenBank/DDBJ databases">
        <authorList>
            <person name="Amadeo P."/>
            <person name="Zhao Q."/>
            <person name="Wortman J."/>
            <person name="Fraser-Liggett C."/>
            <person name="Carlton J."/>
        </authorList>
    </citation>
    <scope>NUCLEOTIDE SEQUENCE</scope>
    <source>
        <strain evidence="8">G3</strain>
    </source>
</reference>
<dbReference type="PROSITE" id="PS00216">
    <property type="entry name" value="SUGAR_TRANSPORT_1"/>
    <property type="match status" value="1"/>
</dbReference>
<dbReference type="OMA" id="GVFVYYM"/>
<dbReference type="Gene3D" id="1.20.1250.20">
    <property type="entry name" value="MFS general substrate transporter like domains"/>
    <property type="match status" value="2"/>
</dbReference>
<feature type="transmembrane region" description="Helical" evidence="6">
    <location>
        <begin position="133"/>
        <end position="154"/>
    </location>
</feature>
<evidence type="ECO:0000256" key="4">
    <source>
        <dbReference type="ARBA" id="ARBA00023136"/>
    </source>
</evidence>
<dbReference type="FunFam" id="1.20.1250.20:FF:000279">
    <property type="entry name" value="Major facilitator superfamily protein"/>
    <property type="match status" value="1"/>
</dbReference>
<dbReference type="InterPro" id="IPR005828">
    <property type="entry name" value="MFS_sugar_transport-like"/>
</dbReference>
<dbReference type="SMR" id="A2EW06"/>
<evidence type="ECO:0000256" key="2">
    <source>
        <dbReference type="ARBA" id="ARBA00022692"/>
    </source>
</evidence>
<dbReference type="VEuPathDB" id="TrichDB:TVAGG3_0120480"/>
<feature type="region of interest" description="Disordered" evidence="5">
    <location>
        <begin position="416"/>
        <end position="438"/>
    </location>
</feature>
<feature type="transmembrane region" description="Helical" evidence="6">
    <location>
        <begin position="48"/>
        <end position="69"/>
    </location>
</feature>
<dbReference type="InterPro" id="IPR005829">
    <property type="entry name" value="Sugar_transporter_CS"/>
</dbReference>
<name>A2EW06_TRIV3</name>
<dbReference type="AlphaFoldDB" id="A2EW06"/>
<dbReference type="InterPro" id="IPR003663">
    <property type="entry name" value="Sugar/inositol_transpt"/>
</dbReference>
<dbReference type="EMBL" id="DS113513">
    <property type="protein sequence ID" value="EAY03154.1"/>
    <property type="molecule type" value="Genomic_DNA"/>
</dbReference>
<feature type="transmembrane region" description="Helical" evidence="6">
    <location>
        <begin position="285"/>
        <end position="306"/>
    </location>
</feature>
<feature type="transmembrane region" description="Helical" evidence="6">
    <location>
        <begin position="258"/>
        <end position="278"/>
    </location>
</feature>
<feature type="transmembrane region" description="Helical" evidence="6">
    <location>
        <begin position="9"/>
        <end position="28"/>
    </location>
</feature>
<keyword evidence="9" id="KW-1185">Reference proteome</keyword>
<feature type="transmembrane region" description="Helical" evidence="6">
    <location>
        <begin position="100"/>
        <end position="121"/>
    </location>
</feature>
<evidence type="ECO:0000313" key="8">
    <source>
        <dbReference type="EMBL" id="EAY03154.1"/>
    </source>
</evidence>
<dbReference type="InParanoid" id="A2EW06"/>
<dbReference type="PANTHER" id="PTHR48021">
    <property type="match status" value="1"/>
</dbReference>
<dbReference type="GO" id="GO:0055085">
    <property type="term" value="P:transmembrane transport"/>
    <property type="evidence" value="ECO:0000318"/>
    <property type="project" value="GO_Central"/>
</dbReference>
<dbReference type="VEuPathDB" id="TrichDB:TVAG_345280"/>
<evidence type="ECO:0000256" key="6">
    <source>
        <dbReference type="SAM" id="Phobius"/>
    </source>
</evidence>
<proteinExistence type="predicted"/>
<feature type="transmembrane region" description="Helical" evidence="6">
    <location>
        <begin position="169"/>
        <end position="189"/>
    </location>
</feature>
<evidence type="ECO:0000256" key="5">
    <source>
        <dbReference type="SAM" id="MobiDB-lite"/>
    </source>
</evidence>
<keyword evidence="3 6" id="KW-1133">Transmembrane helix</keyword>
<dbReference type="PROSITE" id="PS50850">
    <property type="entry name" value="MFS"/>
    <property type="match status" value="1"/>
</dbReference>
<dbReference type="FunFam" id="1.20.1250.20:FF:000352">
    <property type="entry name" value="Major Facilitator Superfamily protein"/>
    <property type="match status" value="1"/>
</dbReference>
<feature type="transmembrane region" description="Helical" evidence="6">
    <location>
        <begin position="76"/>
        <end position="94"/>
    </location>
</feature>
<dbReference type="eggNOG" id="KOG0254">
    <property type="taxonomic scope" value="Eukaryota"/>
</dbReference>
<evidence type="ECO:0000256" key="1">
    <source>
        <dbReference type="ARBA" id="ARBA00004141"/>
    </source>
</evidence>
<evidence type="ECO:0000256" key="3">
    <source>
        <dbReference type="ARBA" id="ARBA00022989"/>
    </source>
</evidence>
<dbReference type="InterPro" id="IPR050549">
    <property type="entry name" value="MFS_Trehalose_Transporter"/>
</dbReference>
<dbReference type="FunCoup" id="A2EW06">
    <property type="interactions" value="488"/>
</dbReference>
<protein>
    <submittedName>
        <fullName evidence="8">Major facilitator superfamily protein</fullName>
    </submittedName>
</protein>
<feature type="transmembrane region" description="Helical" evidence="6">
    <location>
        <begin position="312"/>
        <end position="337"/>
    </location>
</feature>
<dbReference type="STRING" id="5722.A2EW06"/>
<accession>A2EW06</accession>
<feature type="domain" description="Major facilitator superfamily (MFS) profile" evidence="7">
    <location>
        <begin position="11"/>
        <end position="413"/>
    </location>
</feature>
<keyword evidence="4 6" id="KW-0472">Membrane</keyword>
<dbReference type="InterPro" id="IPR020846">
    <property type="entry name" value="MFS_dom"/>
</dbReference>
<dbReference type="PRINTS" id="PR00171">
    <property type="entry name" value="SUGRTRNSPORT"/>
</dbReference>
<gene>
    <name evidence="8" type="ORF">TVAG_345280</name>
</gene>
<dbReference type="KEGG" id="tva:4760995"/>
<feature type="transmembrane region" description="Helical" evidence="6">
    <location>
        <begin position="217"/>
        <end position="238"/>
    </location>
</feature>
<feature type="transmembrane region" description="Helical" evidence="6">
    <location>
        <begin position="388"/>
        <end position="409"/>
    </location>
</feature>
<dbReference type="Proteomes" id="UP000001542">
    <property type="component" value="Unassembled WGS sequence"/>
</dbReference>
<organism evidence="8 9">
    <name type="scientific">Trichomonas vaginalis (strain ATCC PRA-98 / G3)</name>
    <dbReference type="NCBI Taxonomy" id="412133"/>
    <lineage>
        <taxon>Eukaryota</taxon>
        <taxon>Metamonada</taxon>
        <taxon>Parabasalia</taxon>
        <taxon>Trichomonadida</taxon>
        <taxon>Trichomonadidae</taxon>
        <taxon>Trichomonas</taxon>
    </lineage>
</organism>
<feature type="transmembrane region" description="Helical" evidence="6">
    <location>
        <begin position="349"/>
        <end position="368"/>
    </location>
</feature>
<dbReference type="PANTHER" id="PTHR48021:SF1">
    <property type="entry name" value="GH07001P-RELATED"/>
    <property type="match status" value="1"/>
</dbReference>
<dbReference type="OrthoDB" id="4142200at2759"/>
<evidence type="ECO:0000313" key="9">
    <source>
        <dbReference type="Proteomes" id="UP000001542"/>
    </source>
</evidence>
<comment type="subcellular location">
    <subcellularLocation>
        <location evidence="1">Membrane</location>
        <topology evidence="1">Multi-pass membrane protein</topology>
    </subcellularLocation>
</comment>
<dbReference type="SUPFAM" id="SSF103473">
    <property type="entry name" value="MFS general substrate transporter"/>
    <property type="match status" value="1"/>
</dbReference>
<dbReference type="GO" id="GO:0022857">
    <property type="term" value="F:transmembrane transporter activity"/>
    <property type="evidence" value="ECO:0000318"/>
    <property type="project" value="GO_Central"/>
</dbReference>
<evidence type="ECO:0000259" key="7">
    <source>
        <dbReference type="PROSITE" id="PS50850"/>
    </source>
</evidence>
<keyword evidence="2 6" id="KW-0812">Transmembrane</keyword>
<dbReference type="GO" id="GO:0016020">
    <property type="term" value="C:membrane"/>
    <property type="evidence" value="ECO:0000318"/>
    <property type="project" value="GO_Central"/>
</dbReference>
<dbReference type="RefSeq" id="XP_001315377.1">
    <property type="nucleotide sequence ID" value="XM_001315342.1"/>
</dbReference>
<dbReference type="Pfam" id="PF00083">
    <property type="entry name" value="Sugar_tr"/>
    <property type="match status" value="2"/>
</dbReference>